<evidence type="ECO:0000313" key="1">
    <source>
        <dbReference type="EMBL" id="MFD2200557.1"/>
    </source>
</evidence>
<sequence length="298" mass="34297">MIKSSLELLEKEVWRYVETLKDSPEARLGSRKTFYKKYGRESKLFTFGFGDAEIAFLKWEERSVLHPPHAVPSGSEWWSSVNLWFIYLSELGAKAFESGLQKDLLPAPAQAWIDFIVNPSSSTWYRAHNSSIIDGYLKYPEIADKESLPEKVFINMVLYRLLFAQSMVEGDFLFAKLGKILGDPRGEAVKFITGFDAFYPKHYPMTQKEIKMVMGTTHNLGELGVQFMDDVLIEPELSHLYKLASEWNNQPALNGLIKNHRPSYPYGENLPNPKKGLAIRIMEWLRNIFFKNKNVSLS</sequence>
<name>A0ABW5B362_9BACT</name>
<dbReference type="Proteomes" id="UP001597414">
    <property type="component" value="Unassembled WGS sequence"/>
</dbReference>
<keyword evidence="2" id="KW-1185">Reference proteome</keyword>
<proteinExistence type="predicted"/>
<organism evidence="1 2">
    <name type="scientific">Shivajiella indica</name>
    <dbReference type="NCBI Taxonomy" id="872115"/>
    <lineage>
        <taxon>Bacteria</taxon>
        <taxon>Pseudomonadati</taxon>
        <taxon>Bacteroidota</taxon>
        <taxon>Cytophagia</taxon>
        <taxon>Cytophagales</taxon>
        <taxon>Cyclobacteriaceae</taxon>
        <taxon>Shivajiella</taxon>
    </lineage>
</organism>
<dbReference type="EMBL" id="JBHUIV010000007">
    <property type="protein sequence ID" value="MFD2200557.1"/>
    <property type="molecule type" value="Genomic_DNA"/>
</dbReference>
<dbReference type="RefSeq" id="WP_380800323.1">
    <property type="nucleotide sequence ID" value="NZ_JBHUIV010000007.1"/>
</dbReference>
<reference evidence="2" key="1">
    <citation type="journal article" date="2019" name="Int. J. Syst. Evol. Microbiol.">
        <title>The Global Catalogue of Microorganisms (GCM) 10K type strain sequencing project: providing services to taxonomists for standard genome sequencing and annotation.</title>
        <authorList>
            <consortium name="The Broad Institute Genomics Platform"/>
            <consortium name="The Broad Institute Genome Sequencing Center for Infectious Disease"/>
            <person name="Wu L."/>
            <person name="Ma J."/>
        </authorList>
    </citation>
    <scope>NUCLEOTIDE SEQUENCE [LARGE SCALE GENOMIC DNA]</scope>
    <source>
        <strain evidence="2">KCTC 19812</strain>
    </source>
</reference>
<protein>
    <submittedName>
        <fullName evidence="1">Uncharacterized protein</fullName>
    </submittedName>
</protein>
<gene>
    <name evidence="1" type="ORF">ACFSKV_03195</name>
</gene>
<comment type="caution">
    <text evidence="1">The sequence shown here is derived from an EMBL/GenBank/DDBJ whole genome shotgun (WGS) entry which is preliminary data.</text>
</comment>
<accession>A0ABW5B362</accession>
<evidence type="ECO:0000313" key="2">
    <source>
        <dbReference type="Proteomes" id="UP001597414"/>
    </source>
</evidence>